<reference evidence="3" key="1">
    <citation type="submission" date="2021-10" db="EMBL/GenBank/DDBJ databases">
        <title>Streptomyces nigrumlapis sp.nov.,an antimicrobial producing actinobacterium isolated from Black Gobi rocks.</title>
        <authorList>
            <person name="Wen Y."/>
            <person name="Zhang W."/>
            <person name="Liu X.G."/>
        </authorList>
    </citation>
    <scope>NUCLEOTIDE SEQUENCE</scope>
    <source>
        <strain evidence="3">ST13-2-2</strain>
    </source>
</reference>
<keyword evidence="1" id="KW-0233">DNA recombination</keyword>
<evidence type="ECO:0000259" key="2">
    <source>
        <dbReference type="PROSITE" id="PS51898"/>
    </source>
</evidence>
<gene>
    <name evidence="3" type="ORF">K9S39_11135</name>
</gene>
<dbReference type="SUPFAM" id="SSF56349">
    <property type="entry name" value="DNA breaking-rejoining enzymes"/>
    <property type="match status" value="1"/>
</dbReference>
<evidence type="ECO:0000313" key="4">
    <source>
        <dbReference type="Proteomes" id="UP000830115"/>
    </source>
</evidence>
<accession>A0ABY4M3I9</accession>
<protein>
    <submittedName>
        <fullName evidence="3">Tyrosine-type recombinase/integrase</fullName>
    </submittedName>
</protein>
<dbReference type="EMBL" id="CP086322">
    <property type="protein sequence ID" value="UQA92322.1"/>
    <property type="molecule type" value="Genomic_DNA"/>
</dbReference>
<keyword evidence="4" id="KW-1185">Reference proteome</keyword>
<name>A0ABY4M3I9_9ACTN</name>
<dbReference type="Gene3D" id="1.10.443.10">
    <property type="entry name" value="Intergrase catalytic core"/>
    <property type="match status" value="1"/>
</dbReference>
<dbReference type="PANTHER" id="PTHR30349">
    <property type="entry name" value="PHAGE INTEGRASE-RELATED"/>
    <property type="match status" value="1"/>
</dbReference>
<dbReference type="InterPro" id="IPR050090">
    <property type="entry name" value="Tyrosine_recombinase_XerCD"/>
</dbReference>
<dbReference type="Pfam" id="PF00589">
    <property type="entry name" value="Phage_integrase"/>
    <property type="match status" value="1"/>
</dbReference>
<sequence length="777" mass="86602">MTALVSPSTNPDLADRWAWPIDPGRYDTAAAVRPAEKRAIAELGLVNLRRMARHDPDAPGWKAIRRLLRPLDDVAAALHEPATSHRRRGRLDAAAVVLLRCAETGRSYWAWSGEEWAHLLGKDLQGFRASVPAWAEEAARPQLAVHAFLLGGFADFYKLGSFGRLALAWRVFGRDRVDGEIRRIRKVLARWGYQLGREDDQLLPMVVCQVLLLNRSPHLEDLTTNLFEQIRAERLLPAARGNTLHAMQRAVAELGFCDPPQRMTGRHSARASGGSPAWATWVERWYDTSTLTTRVRGSLRATLFKVGRWIEAEHPEAADPAEWTRKTCATWVAAVDRMKVGDYLQRTAGLKDHLGKPLEAPSKAGHLTAVRTFFRDLQEWEWIPRRFDPQRALGTPRSIAALLGPDPRVIADDIWAKLMWAGLNLTEDDLPQTQAGNFYPLELVRAVTLTWLFSGQRSDEIARLRTGCIRWEHDGTVIAGDSQQVLARDAVCLLDVPTHKTGTAFTKPVDPILGQALDTWQAVRPVQPKFTDRRTGELVDPLFAFRARKVSSVYINNTVIPMLCRKAGVPAADVRGNITSHRARSTIASQLYNAKEPMTLFELQAWLGHSSPQSTQFYAKISPTTLTRAYDDAGYFSRNVRTIEVLVDRDAVTSGAAAAGEPWQHYDLGHGYCTYTFFEQCPHRMACARCDFYTPKDSSKAQLLEGKGNLQKMRAMIPLSEDEQAAVDDGQAALDRLLGRLADIPTPAGPTPRQFDVPPNATLLPIVDVQQGKAPQA</sequence>
<dbReference type="PROSITE" id="PS51898">
    <property type="entry name" value="TYR_RECOMBINASE"/>
    <property type="match status" value="1"/>
</dbReference>
<evidence type="ECO:0000256" key="1">
    <source>
        <dbReference type="ARBA" id="ARBA00023172"/>
    </source>
</evidence>
<proteinExistence type="predicted"/>
<dbReference type="InterPro" id="IPR013762">
    <property type="entry name" value="Integrase-like_cat_sf"/>
</dbReference>
<dbReference type="Proteomes" id="UP000830115">
    <property type="component" value="Chromosome"/>
</dbReference>
<dbReference type="InterPro" id="IPR002104">
    <property type="entry name" value="Integrase_catalytic"/>
</dbReference>
<evidence type="ECO:0000313" key="3">
    <source>
        <dbReference type="EMBL" id="UQA92322.1"/>
    </source>
</evidence>
<feature type="domain" description="Tyr recombinase" evidence="2">
    <location>
        <begin position="405"/>
        <end position="631"/>
    </location>
</feature>
<dbReference type="InterPro" id="IPR011010">
    <property type="entry name" value="DNA_brk_join_enz"/>
</dbReference>
<dbReference type="PANTHER" id="PTHR30349:SF81">
    <property type="entry name" value="TYROSINE RECOMBINASE XERC"/>
    <property type="match status" value="1"/>
</dbReference>
<organism evidence="3 4">
    <name type="scientific">Streptomyces halobius</name>
    <dbReference type="NCBI Taxonomy" id="2879846"/>
    <lineage>
        <taxon>Bacteria</taxon>
        <taxon>Bacillati</taxon>
        <taxon>Actinomycetota</taxon>
        <taxon>Actinomycetes</taxon>
        <taxon>Kitasatosporales</taxon>
        <taxon>Streptomycetaceae</taxon>
        <taxon>Streptomyces</taxon>
    </lineage>
</organism>
<dbReference type="RefSeq" id="WP_248863186.1">
    <property type="nucleotide sequence ID" value="NZ_CP086322.1"/>
</dbReference>